<keyword evidence="7" id="KW-0488">Methylation</keyword>
<keyword evidence="24" id="KW-0968">Cytoplasmic vesicle</keyword>
<evidence type="ECO:0000256" key="28">
    <source>
        <dbReference type="ARBA" id="ARBA00064305"/>
    </source>
</evidence>
<dbReference type="GO" id="GO:0005524">
    <property type="term" value="F:ATP binding"/>
    <property type="evidence" value="ECO:0007669"/>
    <property type="project" value="UniProtKB-KW"/>
</dbReference>
<evidence type="ECO:0000256" key="19">
    <source>
        <dbReference type="ARBA" id="ARBA00022990"/>
    </source>
</evidence>
<dbReference type="SMART" id="SM01326">
    <property type="entry name" value="PTEN_C2"/>
    <property type="match status" value="1"/>
</dbReference>
<comment type="function">
    <text evidence="27">Associates with cyclin G and CDK5. Seems to act as an auxilin homolog that is involved in the uncoating of clathrin-coated vesicles by Hsc70 in non-neuronal cells. Expression oscillates slightly during the cell cycle, peaking at G1. May play a role in clathrin-mediated endocytosis and intracellular trafficking, and in the dynamics of clathrin assembly/disassembly.</text>
</comment>
<dbReference type="PROSITE" id="PS50011">
    <property type="entry name" value="PROTEIN_KINASE_DOM"/>
    <property type="match status" value="1"/>
</dbReference>
<evidence type="ECO:0000259" key="35">
    <source>
        <dbReference type="PROSITE" id="PS50076"/>
    </source>
</evidence>
<evidence type="ECO:0000256" key="20">
    <source>
        <dbReference type="ARBA" id="ARBA00023034"/>
    </source>
</evidence>
<evidence type="ECO:0000256" key="33">
    <source>
        <dbReference type="SAM" id="MobiDB-lite"/>
    </source>
</evidence>
<dbReference type="GO" id="GO:0005925">
    <property type="term" value="C:focal adhesion"/>
    <property type="evidence" value="ECO:0007669"/>
    <property type="project" value="UniProtKB-SubCell"/>
</dbReference>
<dbReference type="GO" id="GO:0045747">
    <property type="term" value="P:positive regulation of Notch signaling pathway"/>
    <property type="evidence" value="ECO:0007669"/>
    <property type="project" value="TreeGrafter"/>
</dbReference>
<feature type="region of interest" description="Disordered" evidence="33">
    <location>
        <begin position="335"/>
        <end position="396"/>
    </location>
</feature>
<evidence type="ECO:0000256" key="18">
    <source>
        <dbReference type="ARBA" id="ARBA00022949"/>
    </source>
</evidence>
<protein>
    <recommendedName>
        <fullName evidence="30">Auxilin</fullName>
        <ecNumber evidence="6">2.7.11.1</ecNumber>
    </recommendedName>
    <alternativeName>
        <fullName evidence="29">Cyclin-G-associated kinase</fullName>
    </alternativeName>
    <alternativeName>
        <fullName evidence="32">DnaJ homolog subfamily C member 26</fullName>
    </alternativeName>
    <alternativeName>
        <fullName evidence="31">DnaJ homolog subfamily C member 6</fullName>
    </alternativeName>
</protein>
<dbReference type="AlphaFoldDB" id="A0A8K0DKP4"/>
<dbReference type="InterPro" id="IPR000719">
    <property type="entry name" value="Prot_kinase_dom"/>
</dbReference>
<keyword evidence="15" id="KW-0378">Hydrolase</keyword>
<evidence type="ECO:0000259" key="36">
    <source>
        <dbReference type="PROSITE" id="PS51181"/>
    </source>
</evidence>
<evidence type="ECO:0000256" key="32">
    <source>
        <dbReference type="ARBA" id="ARBA00076380"/>
    </source>
</evidence>
<evidence type="ECO:0000256" key="11">
    <source>
        <dbReference type="ARBA" id="ARBA00022679"/>
    </source>
</evidence>
<dbReference type="InterPro" id="IPR029021">
    <property type="entry name" value="Prot-tyrosine_phosphatase-like"/>
</dbReference>
<gene>
    <name evidence="38" type="ORF">ILUMI_01075</name>
</gene>
<evidence type="ECO:0000256" key="21">
    <source>
        <dbReference type="ARBA" id="ARBA00023036"/>
    </source>
</evidence>
<evidence type="ECO:0000256" key="2">
    <source>
        <dbReference type="ARBA" id="ARBA00004246"/>
    </source>
</evidence>
<organism evidence="38 39">
    <name type="scientific">Ignelater luminosus</name>
    <name type="common">Cucubano</name>
    <name type="synonym">Pyrophorus luminosus</name>
    <dbReference type="NCBI Taxonomy" id="2038154"/>
    <lineage>
        <taxon>Eukaryota</taxon>
        <taxon>Metazoa</taxon>
        <taxon>Ecdysozoa</taxon>
        <taxon>Arthropoda</taxon>
        <taxon>Hexapoda</taxon>
        <taxon>Insecta</taxon>
        <taxon>Pterygota</taxon>
        <taxon>Neoptera</taxon>
        <taxon>Endopterygota</taxon>
        <taxon>Coleoptera</taxon>
        <taxon>Polyphaga</taxon>
        <taxon>Elateriformia</taxon>
        <taxon>Elateroidea</taxon>
        <taxon>Elateridae</taxon>
        <taxon>Agrypninae</taxon>
        <taxon>Pyrophorini</taxon>
        <taxon>Ignelater</taxon>
    </lineage>
</organism>
<comment type="catalytic activity">
    <reaction evidence="26">
        <text>L-seryl-[protein] + ATP = O-phospho-L-seryl-[protein] + ADP + H(+)</text>
        <dbReference type="Rhea" id="RHEA:17989"/>
        <dbReference type="Rhea" id="RHEA-COMP:9863"/>
        <dbReference type="Rhea" id="RHEA-COMP:11604"/>
        <dbReference type="ChEBI" id="CHEBI:15378"/>
        <dbReference type="ChEBI" id="CHEBI:29999"/>
        <dbReference type="ChEBI" id="CHEBI:30616"/>
        <dbReference type="ChEBI" id="CHEBI:83421"/>
        <dbReference type="ChEBI" id="CHEBI:456216"/>
        <dbReference type="EC" id="2.7.11.1"/>
    </reaction>
</comment>
<evidence type="ECO:0000256" key="30">
    <source>
        <dbReference type="ARBA" id="ARBA00069335"/>
    </source>
</evidence>
<dbReference type="InterPro" id="IPR014020">
    <property type="entry name" value="Tensin_C2-dom"/>
</dbReference>
<evidence type="ECO:0000313" key="39">
    <source>
        <dbReference type="Proteomes" id="UP000801492"/>
    </source>
</evidence>
<comment type="subunit">
    <text evidence="28">Forms a complex composed of HSPA8, CLTC and DNAJC6. Interacts with HSPA8/HSC70 in an ATP-dependent manner; this interaction stimulates the HSPA8's ATPase activity. Interacts with CLTC; this interaction produces a local change in heavy-chain contacts, creating a detectable global distortion of the clathrin coat. Interacts with AP2A2. Interacts with DNM1(GTP-bound form); this interaction allows clathrin-coated vesicle (CCV) formation at the plasma membrane.</text>
</comment>
<dbReference type="PANTHER" id="PTHR22967:SF105">
    <property type="entry name" value="CYCLIN-G-ASSOCIATED KINASE"/>
    <property type="match status" value="1"/>
</dbReference>
<evidence type="ECO:0000256" key="24">
    <source>
        <dbReference type="ARBA" id="ARBA00023329"/>
    </source>
</evidence>
<dbReference type="SUPFAM" id="SSF56112">
    <property type="entry name" value="Protein kinase-like (PK-like)"/>
    <property type="match status" value="1"/>
</dbReference>
<evidence type="ECO:0000256" key="10">
    <source>
        <dbReference type="ARBA" id="ARBA00022553"/>
    </source>
</evidence>
<evidence type="ECO:0000256" key="7">
    <source>
        <dbReference type="ARBA" id="ARBA00022481"/>
    </source>
</evidence>
<evidence type="ECO:0000256" key="5">
    <source>
        <dbReference type="ARBA" id="ARBA00005490"/>
    </source>
</evidence>
<evidence type="ECO:0000256" key="13">
    <source>
        <dbReference type="ARBA" id="ARBA00022741"/>
    </source>
</evidence>
<evidence type="ECO:0000256" key="8">
    <source>
        <dbReference type="ARBA" id="ARBA00022490"/>
    </source>
</evidence>
<dbReference type="PROSITE" id="PS50076">
    <property type="entry name" value="DNAJ_2"/>
    <property type="match status" value="1"/>
</dbReference>
<keyword evidence="22" id="KW-0143">Chaperone</keyword>
<dbReference type="GO" id="GO:0035612">
    <property type="term" value="F:AP-2 adaptor complex binding"/>
    <property type="evidence" value="ECO:0007669"/>
    <property type="project" value="TreeGrafter"/>
</dbReference>
<feature type="domain" description="Protein kinase" evidence="34">
    <location>
        <begin position="36"/>
        <end position="310"/>
    </location>
</feature>
<keyword evidence="10" id="KW-0597">Phosphoprotein</keyword>
<feature type="compositionally biased region" description="Pro residues" evidence="33">
    <location>
        <begin position="981"/>
        <end position="994"/>
    </location>
</feature>
<feature type="region of interest" description="Disordered" evidence="33">
    <location>
        <begin position="966"/>
        <end position="1033"/>
    </location>
</feature>
<dbReference type="SMART" id="SM00220">
    <property type="entry name" value="S_TKc"/>
    <property type="match status" value="1"/>
</dbReference>
<evidence type="ECO:0000256" key="22">
    <source>
        <dbReference type="ARBA" id="ARBA00023186"/>
    </source>
</evidence>
<evidence type="ECO:0000256" key="6">
    <source>
        <dbReference type="ARBA" id="ARBA00012513"/>
    </source>
</evidence>
<keyword evidence="23" id="KW-0131">Cell cycle</keyword>
<dbReference type="Pfam" id="PF10409">
    <property type="entry name" value="PTEN_C2"/>
    <property type="match status" value="1"/>
</dbReference>
<dbReference type="SUPFAM" id="SSF49562">
    <property type="entry name" value="C2 domain (Calcium/lipid-binding domain, CaLB)"/>
    <property type="match status" value="1"/>
</dbReference>
<dbReference type="Gene3D" id="1.10.287.110">
    <property type="entry name" value="DnaJ domain"/>
    <property type="match status" value="1"/>
</dbReference>
<evidence type="ECO:0000259" key="34">
    <source>
        <dbReference type="PROSITE" id="PS50011"/>
    </source>
</evidence>
<dbReference type="PROSITE" id="PS51182">
    <property type="entry name" value="C2_TENSIN"/>
    <property type="match status" value="1"/>
</dbReference>
<evidence type="ECO:0000256" key="3">
    <source>
        <dbReference type="ARBA" id="ARBA00004556"/>
    </source>
</evidence>
<dbReference type="InterPro" id="IPR036869">
    <property type="entry name" value="J_dom_sf"/>
</dbReference>
<evidence type="ECO:0000256" key="23">
    <source>
        <dbReference type="ARBA" id="ARBA00023306"/>
    </source>
</evidence>
<dbReference type="InterPro" id="IPR011009">
    <property type="entry name" value="Kinase-like_dom_sf"/>
</dbReference>
<feature type="compositionally biased region" description="Basic and acidic residues" evidence="33">
    <location>
        <begin position="1008"/>
        <end position="1033"/>
    </location>
</feature>
<keyword evidence="19" id="KW-0007">Acetylation</keyword>
<dbReference type="InterPro" id="IPR035892">
    <property type="entry name" value="C2_domain_sf"/>
</dbReference>
<dbReference type="GO" id="GO:0048471">
    <property type="term" value="C:perinuclear region of cytoplasm"/>
    <property type="evidence" value="ECO:0007669"/>
    <property type="project" value="UniProtKB-SubCell"/>
</dbReference>
<dbReference type="GO" id="GO:0004721">
    <property type="term" value="F:phosphoprotein phosphatase activity"/>
    <property type="evidence" value="ECO:0007669"/>
    <property type="project" value="UniProtKB-KW"/>
</dbReference>
<dbReference type="PROSITE" id="PS51181">
    <property type="entry name" value="PPASE_TENSIN"/>
    <property type="match status" value="1"/>
</dbReference>
<evidence type="ECO:0000313" key="38">
    <source>
        <dbReference type="EMBL" id="KAF2905091.1"/>
    </source>
</evidence>
<evidence type="ECO:0000256" key="14">
    <source>
        <dbReference type="ARBA" id="ARBA00022777"/>
    </source>
</evidence>
<keyword evidence="17" id="KW-0904">Protein phosphatase</keyword>
<dbReference type="EC" id="2.7.11.1" evidence="6"/>
<dbReference type="InterPro" id="IPR008271">
    <property type="entry name" value="Ser/Thr_kinase_AS"/>
</dbReference>
<keyword evidence="11" id="KW-0808">Transferase</keyword>
<feature type="compositionally biased region" description="Pro residues" evidence="33">
    <location>
        <begin position="802"/>
        <end position="814"/>
    </location>
</feature>
<sequence>MGDLFKSAFGYFSTPANGQTENSFVGQIVEISNVKLKIQKVIAEGGFAVVFVAQDTATGKDYALKRLLAADEERKRNVIQEINVLKRLSGHANIIQYLSASVIEKHQTSHGQAEYLLVTELCTGGCLVDILKSLNGPFDPETIIRLFYQTCRAVAHMHSQTPAIIHRDLKIENVLISNDGNVKLCDFGSATVEIYRPDVTWSANQRSTLEENLAQFTTPMYRAPEMIDTWNNYFIGPPVDIWALGCILYTLCYMRHPFEDGAKLRIINANYILPQDPKFACFHDIIRGCLQVNPAQRLTISGVLEQIAALAETKGYNLKAPLCIKTKPITADVDLNSTDSNHVNAKAPVRPPQPSPAHQPSRPPPSVPQRPVQPPQRPVMPPPRQPDPKQSSSGLFSSIKGGAGSFLKNLKDTSSKVMQTMQQSIARTDLDITYITSRILVMPFPSEGLESAYRTNHVEDVKLFLETRHPNSKYSIYNLSGRSYHSRFGQARVIDCGFAYPEHFKAPLLNSLYQLCEDMYQYLSGDSRNVCVIHCMDGKATSATVLCALLIYVGLFEVPEDALQLFAVKRTPPNMQPSELRYLYYMADIVRNPPSYPHYKPVTLVSIQMQPLPLFTKVRDGCRPYVEVYSENRCILSTIQEYERMRLYNVTEGKCLLPISANICGDVCIVIYHARNILGGVMTQGKATGIKICQIQFHTGFISEEETCLRFTKSDLDCLADGNDHYQERFTVAVNVFVSDTERHPSQPAPWIKDHTKRTNDVLFSSQIEKDEIVDNFASKPSSKPSTAHLPSQSKPMEKPQRPPPQRPTPPSPRPVHLNAKAKDSSDSENENIIIPPSVEKQEYQEEEAIDLLNLNTTASSMTASYKSPSSNFDLLSGLNDNVSSSFGDFVSSAAAPVVNPKTTDDLFDPFGTANANADNKNTLLSDWANVNVTPNINVTNPLPEQQQKPKDLFADLADLTAGLSFNNQKTTSNGNSSPYMVPPTTPQHGPPTTPQHQARSPINSRPDYSRSHFDNLNKGEQQKIETKNGKPKTEDVFGDLLGSQGYQFANKKDNFPRTINEMRKEELVKEMDPDKLRILEWVEGKKGNIRALLCSVHTVLWEGTKWNKCEMHQLVSAADVKKQYRKACLAVHPDKQVGTENEKIAKLIFMELNNAWSDFENDASQQNMFSS</sequence>
<evidence type="ECO:0000256" key="26">
    <source>
        <dbReference type="ARBA" id="ARBA00048679"/>
    </source>
</evidence>
<accession>A0A8K0DKP4</accession>
<name>A0A8K0DKP4_IGNLU</name>
<evidence type="ECO:0000256" key="25">
    <source>
        <dbReference type="ARBA" id="ARBA00047899"/>
    </source>
</evidence>
<dbReference type="Pfam" id="PF00069">
    <property type="entry name" value="Pkinase"/>
    <property type="match status" value="1"/>
</dbReference>
<dbReference type="Gene3D" id="3.90.190.10">
    <property type="entry name" value="Protein tyrosine phosphatase superfamily"/>
    <property type="match status" value="1"/>
</dbReference>
<feature type="compositionally biased region" description="Polar residues" evidence="33">
    <location>
        <begin position="779"/>
        <end position="795"/>
    </location>
</feature>
<dbReference type="PANTHER" id="PTHR22967">
    <property type="entry name" value="SERINE/THREONINE PROTEIN KINASE"/>
    <property type="match status" value="1"/>
</dbReference>
<dbReference type="SUPFAM" id="SSF52799">
    <property type="entry name" value="(Phosphotyrosine protein) phosphatases II"/>
    <property type="match status" value="1"/>
</dbReference>
<evidence type="ECO:0000256" key="27">
    <source>
        <dbReference type="ARBA" id="ARBA00054326"/>
    </source>
</evidence>
<feature type="domain" description="Phosphatase tensin-type" evidence="36">
    <location>
        <begin position="421"/>
        <end position="593"/>
    </location>
</feature>
<dbReference type="FunFam" id="1.10.510.10:FF:000228">
    <property type="entry name" value="cyclin-G-associated kinase isoform X1"/>
    <property type="match status" value="1"/>
</dbReference>
<keyword evidence="16" id="KW-0067">ATP-binding</keyword>
<dbReference type="EMBL" id="VTPC01000605">
    <property type="protein sequence ID" value="KAF2905091.1"/>
    <property type="molecule type" value="Genomic_DNA"/>
</dbReference>
<evidence type="ECO:0000259" key="37">
    <source>
        <dbReference type="PROSITE" id="PS51182"/>
    </source>
</evidence>
<evidence type="ECO:0000256" key="31">
    <source>
        <dbReference type="ARBA" id="ARBA00075670"/>
    </source>
</evidence>
<feature type="region of interest" description="Disordered" evidence="33">
    <location>
        <begin position="777"/>
        <end position="831"/>
    </location>
</feature>
<evidence type="ECO:0000256" key="16">
    <source>
        <dbReference type="ARBA" id="ARBA00022840"/>
    </source>
</evidence>
<dbReference type="FunFam" id="1.10.287.110:FF:000002">
    <property type="entry name" value="putative tyrosine-protein phosphatase auxilin isoform X2"/>
    <property type="match status" value="1"/>
</dbReference>
<keyword evidence="8" id="KW-0963">Cytoplasm</keyword>
<comment type="caution">
    <text evidence="38">The sequence shown here is derived from an EMBL/GenBank/DDBJ whole genome shotgun (WGS) entry which is preliminary data.</text>
</comment>
<dbReference type="SUPFAM" id="SSF46565">
    <property type="entry name" value="Chaperone J-domain"/>
    <property type="match status" value="1"/>
</dbReference>
<feature type="domain" description="J" evidence="35">
    <location>
        <begin position="1105"/>
        <end position="1172"/>
    </location>
</feature>
<dbReference type="GO" id="GO:2000369">
    <property type="term" value="P:regulation of clathrin-dependent endocytosis"/>
    <property type="evidence" value="ECO:0007669"/>
    <property type="project" value="TreeGrafter"/>
</dbReference>
<keyword evidence="21" id="KW-0729">SH3-binding</keyword>
<evidence type="ECO:0000256" key="17">
    <source>
        <dbReference type="ARBA" id="ARBA00022912"/>
    </source>
</evidence>
<evidence type="ECO:0000256" key="1">
    <source>
        <dbReference type="ARBA" id="ARBA00004132"/>
    </source>
</evidence>
<comment type="catalytic activity">
    <reaction evidence="25">
        <text>L-threonyl-[protein] + ATP = O-phospho-L-threonyl-[protein] + ADP + H(+)</text>
        <dbReference type="Rhea" id="RHEA:46608"/>
        <dbReference type="Rhea" id="RHEA-COMP:11060"/>
        <dbReference type="Rhea" id="RHEA-COMP:11605"/>
        <dbReference type="ChEBI" id="CHEBI:15378"/>
        <dbReference type="ChEBI" id="CHEBI:30013"/>
        <dbReference type="ChEBI" id="CHEBI:30616"/>
        <dbReference type="ChEBI" id="CHEBI:61977"/>
        <dbReference type="ChEBI" id="CHEBI:456216"/>
        <dbReference type="EC" id="2.7.11.1"/>
    </reaction>
</comment>
<proteinExistence type="inferred from homology"/>
<dbReference type="GO" id="GO:0017124">
    <property type="term" value="F:SH3 domain binding"/>
    <property type="evidence" value="ECO:0007669"/>
    <property type="project" value="UniProtKB-KW"/>
</dbReference>
<dbReference type="GO" id="GO:0004674">
    <property type="term" value="F:protein serine/threonine kinase activity"/>
    <property type="evidence" value="ECO:0007669"/>
    <property type="project" value="UniProtKB-KW"/>
</dbReference>
<keyword evidence="12" id="KW-0677">Repeat</keyword>
<dbReference type="Proteomes" id="UP000801492">
    <property type="component" value="Unassembled WGS sequence"/>
</dbReference>
<feature type="domain" description="C2 tensin-type" evidence="37">
    <location>
        <begin position="599"/>
        <end position="739"/>
    </location>
</feature>
<dbReference type="Gene3D" id="2.60.40.1110">
    <property type="match status" value="1"/>
</dbReference>
<dbReference type="GO" id="GO:0072583">
    <property type="term" value="P:clathrin-dependent endocytosis"/>
    <property type="evidence" value="ECO:0007669"/>
    <property type="project" value="UniProtKB-ARBA"/>
</dbReference>
<dbReference type="CDD" id="cd14511">
    <property type="entry name" value="PTP_auxilin-like"/>
    <property type="match status" value="1"/>
</dbReference>
<dbReference type="FunFam" id="2.60.40.1110:FF:000001">
    <property type="entry name" value="cyclin-G-associated kinase isoform X2"/>
    <property type="match status" value="1"/>
</dbReference>
<evidence type="ECO:0000256" key="29">
    <source>
        <dbReference type="ARBA" id="ARBA00068393"/>
    </source>
</evidence>
<keyword evidence="18" id="KW-0965">Cell junction</keyword>
<reference evidence="38" key="1">
    <citation type="submission" date="2019-08" db="EMBL/GenBank/DDBJ databases">
        <title>The genome of the North American firefly Photinus pyralis.</title>
        <authorList>
            <consortium name="Photinus pyralis genome working group"/>
            <person name="Fallon T.R."/>
            <person name="Sander Lower S.E."/>
            <person name="Weng J.-K."/>
        </authorList>
    </citation>
    <scope>NUCLEOTIDE SEQUENCE</scope>
    <source>
        <strain evidence="38">TRF0915ILg1</strain>
        <tissue evidence="38">Whole body</tissue>
    </source>
</reference>
<evidence type="ECO:0000256" key="4">
    <source>
        <dbReference type="ARBA" id="ARBA00004601"/>
    </source>
</evidence>
<comment type="similarity">
    <text evidence="5">Belongs to the protein kinase superfamily. AGC Ser/Thr protein kinase family. PKC subfamily.</text>
</comment>
<comment type="subcellular location">
    <subcellularLocation>
        <location evidence="2">Cell junction</location>
        <location evidence="2">Focal adhesion</location>
    </subcellularLocation>
    <subcellularLocation>
        <location evidence="3">Cytoplasm</location>
        <location evidence="3">Perinuclear region</location>
    </subcellularLocation>
    <subcellularLocation>
        <location evidence="1">Cytoplasmic vesicle</location>
        <location evidence="1">Clathrin-coated vesicle</location>
    </subcellularLocation>
    <subcellularLocation>
        <location evidence="4">Golgi apparatus</location>
        <location evidence="4">trans-Golgi network</location>
    </subcellularLocation>
</comment>
<keyword evidence="20" id="KW-0333">Golgi apparatus</keyword>
<dbReference type="OrthoDB" id="1717591at2759"/>
<dbReference type="InterPro" id="IPR029023">
    <property type="entry name" value="Tensin_phosphatase"/>
</dbReference>
<dbReference type="InterPro" id="IPR001623">
    <property type="entry name" value="DnaJ_domain"/>
</dbReference>
<evidence type="ECO:0000256" key="12">
    <source>
        <dbReference type="ARBA" id="ARBA00022737"/>
    </source>
</evidence>
<keyword evidence="9" id="KW-0723">Serine/threonine-protein kinase</keyword>
<feature type="compositionally biased region" description="Polar residues" evidence="33">
    <location>
        <begin position="966"/>
        <end position="979"/>
    </location>
</feature>
<dbReference type="GO" id="GO:0030136">
    <property type="term" value="C:clathrin-coated vesicle"/>
    <property type="evidence" value="ECO:0007669"/>
    <property type="project" value="UniProtKB-SubCell"/>
</dbReference>
<dbReference type="CDD" id="cd06257">
    <property type="entry name" value="DnaJ"/>
    <property type="match status" value="1"/>
</dbReference>
<keyword evidence="14" id="KW-0418">Kinase</keyword>
<dbReference type="Gene3D" id="1.10.510.10">
    <property type="entry name" value="Transferase(Phosphotransferase) domain 1"/>
    <property type="match status" value="1"/>
</dbReference>
<dbReference type="FunFam" id="3.90.190.10:FF:000255">
    <property type="entry name" value="putative tyrosine-protein phosphatase auxilin"/>
    <property type="match status" value="1"/>
</dbReference>
<evidence type="ECO:0000256" key="15">
    <source>
        <dbReference type="ARBA" id="ARBA00022801"/>
    </source>
</evidence>
<evidence type="ECO:0000256" key="9">
    <source>
        <dbReference type="ARBA" id="ARBA00022527"/>
    </source>
</evidence>
<dbReference type="PROSITE" id="PS00108">
    <property type="entry name" value="PROTEIN_KINASE_ST"/>
    <property type="match status" value="1"/>
</dbReference>
<keyword evidence="13" id="KW-0547">Nucleotide-binding</keyword>
<keyword evidence="39" id="KW-1185">Reference proteome</keyword>
<feature type="compositionally biased region" description="Pro residues" evidence="33">
    <location>
        <begin position="349"/>
        <end position="385"/>
    </location>
</feature>
<dbReference type="GO" id="GO:0005794">
    <property type="term" value="C:Golgi apparatus"/>
    <property type="evidence" value="ECO:0007669"/>
    <property type="project" value="UniProtKB-SubCell"/>
</dbReference>